<feature type="domain" description="Peptide methionine sulphoxide reductase MsrA" evidence="5">
    <location>
        <begin position="57"/>
        <end position="209"/>
    </location>
</feature>
<keyword evidence="1 4" id="KW-0560">Oxidoreductase</keyword>
<dbReference type="HAMAP" id="MF_01401">
    <property type="entry name" value="MsrA"/>
    <property type="match status" value="1"/>
</dbReference>
<dbReference type="Proteomes" id="UP001055117">
    <property type="component" value="Unassembled WGS sequence"/>
</dbReference>
<evidence type="ECO:0000313" key="7">
    <source>
        <dbReference type="Proteomes" id="UP001055117"/>
    </source>
</evidence>
<dbReference type="PANTHER" id="PTHR43774:SF1">
    <property type="entry name" value="PEPTIDE METHIONINE SULFOXIDE REDUCTASE MSRA 2"/>
    <property type="match status" value="1"/>
</dbReference>
<dbReference type="EC" id="1.8.4.11" evidence="4"/>
<reference evidence="6 7" key="1">
    <citation type="journal article" date="2021" name="Front. Microbiol.">
        <title>Comprehensive Comparative Genomics and Phenotyping of Methylobacterium Species.</title>
        <authorList>
            <person name="Alessa O."/>
            <person name="Ogura Y."/>
            <person name="Fujitani Y."/>
            <person name="Takami H."/>
            <person name="Hayashi T."/>
            <person name="Sahin N."/>
            <person name="Tani A."/>
        </authorList>
    </citation>
    <scope>NUCLEOTIDE SEQUENCE [LARGE SCALE GENOMIC DNA]</scope>
    <source>
        <strain evidence="6 7">DSM 23679</strain>
    </source>
</reference>
<dbReference type="NCBIfam" id="TIGR00401">
    <property type="entry name" value="msrA"/>
    <property type="match status" value="1"/>
</dbReference>
<accession>A0ABQ4QKU6</accession>
<comment type="caution">
    <text evidence="6">The sequence shown here is derived from an EMBL/GenBank/DDBJ whole genome shotgun (WGS) entry which is preliminary data.</text>
</comment>
<evidence type="ECO:0000256" key="2">
    <source>
        <dbReference type="ARBA" id="ARBA00047806"/>
    </source>
</evidence>
<dbReference type="InterPro" id="IPR036509">
    <property type="entry name" value="Met_Sox_Rdtase_MsrA_sf"/>
</dbReference>
<sequence>MSLKPERSGRSGVALATVAGLALMAGAFSLRGLAHAEEPGRRLPEAAVTAKEIGLRTATLAGGCFWGVQGVFQHVRGVRQAVSGYAGGDAADARYSAVSTGGTGHAEAVRVTYDPAVIRYDELLRIFFSVALDPTQVNRQGPDSGPQYRSAIFPADAEQAAVAKAYIAQLDAVHAYAKPIATRIEPGATFYPAEGYHQDFMASHPNHPYIAANDAPKLRDLQALFPERTTPEPTLVGGRPPA</sequence>
<dbReference type="EMBL" id="BPQG01000055">
    <property type="protein sequence ID" value="GJD45818.1"/>
    <property type="molecule type" value="Genomic_DNA"/>
</dbReference>
<dbReference type="Gene3D" id="3.30.1060.10">
    <property type="entry name" value="Peptide methionine sulphoxide reductase MsrA"/>
    <property type="match status" value="1"/>
</dbReference>
<evidence type="ECO:0000256" key="3">
    <source>
        <dbReference type="ARBA" id="ARBA00048782"/>
    </source>
</evidence>
<evidence type="ECO:0000259" key="5">
    <source>
        <dbReference type="Pfam" id="PF01625"/>
    </source>
</evidence>
<comment type="function">
    <text evidence="4">Has an important function as a repair enzyme for proteins that have been inactivated by oxidation. Catalyzes the reversible oxidation-reduction of methionine sulfoxide in proteins to methionine.</text>
</comment>
<evidence type="ECO:0000256" key="1">
    <source>
        <dbReference type="ARBA" id="ARBA00023002"/>
    </source>
</evidence>
<comment type="similarity">
    <text evidence="4">Belongs to the MsrA Met sulfoxide reductase family.</text>
</comment>
<evidence type="ECO:0000256" key="4">
    <source>
        <dbReference type="HAMAP-Rule" id="MF_01401"/>
    </source>
</evidence>
<name>A0ABQ4QKU6_9HYPH</name>
<feature type="active site" evidence="4">
    <location>
        <position position="64"/>
    </location>
</feature>
<dbReference type="InterPro" id="IPR002569">
    <property type="entry name" value="Met_Sox_Rdtase_MsrA_dom"/>
</dbReference>
<protein>
    <recommendedName>
        <fullName evidence="4">Peptide methionine sulfoxide reductase MsrA</fullName>
        <shortName evidence="4">Protein-methionine-S-oxide reductase</shortName>
        <ecNumber evidence="4">1.8.4.11</ecNumber>
    </recommendedName>
    <alternativeName>
        <fullName evidence="4">Peptide-methionine (S)-S-oxide reductase</fullName>
        <shortName evidence="4">Peptide Met(O) reductase</shortName>
    </alternativeName>
</protein>
<proteinExistence type="inferred from homology"/>
<comment type="catalytic activity">
    <reaction evidence="2 4">
        <text>L-methionyl-[protein] + [thioredoxin]-disulfide + H2O = L-methionyl-(S)-S-oxide-[protein] + [thioredoxin]-dithiol</text>
        <dbReference type="Rhea" id="RHEA:14217"/>
        <dbReference type="Rhea" id="RHEA-COMP:10698"/>
        <dbReference type="Rhea" id="RHEA-COMP:10700"/>
        <dbReference type="Rhea" id="RHEA-COMP:12313"/>
        <dbReference type="Rhea" id="RHEA-COMP:12315"/>
        <dbReference type="ChEBI" id="CHEBI:15377"/>
        <dbReference type="ChEBI" id="CHEBI:16044"/>
        <dbReference type="ChEBI" id="CHEBI:29950"/>
        <dbReference type="ChEBI" id="CHEBI:44120"/>
        <dbReference type="ChEBI" id="CHEBI:50058"/>
        <dbReference type="EC" id="1.8.4.11"/>
    </reaction>
</comment>
<dbReference type="Pfam" id="PF01625">
    <property type="entry name" value="PMSR"/>
    <property type="match status" value="1"/>
</dbReference>
<organism evidence="6 7">
    <name type="scientific">Methylobacterium cerastii</name>
    <dbReference type="NCBI Taxonomy" id="932741"/>
    <lineage>
        <taxon>Bacteria</taxon>
        <taxon>Pseudomonadati</taxon>
        <taxon>Pseudomonadota</taxon>
        <taxon>Alphaproteobacteria</taxon>
        <taxon>Hyphomicrobiales</taxon>
        <taxon>Methylobacteriaceae</taxon>
        <taxon>Methylobacterium</taxon>
    </lineage>
</organism>
<evidence type="ECO:0000313" key="6">
    <source>
        <dbReference type="EMBL" id="GJD45818.1"/>
    </source>
</evidence>
<gene>
    <name evidence="6" type="primary">msrA_2</name>
    <name evidence="4" type="synonym">msrA</name>
    <name evidence="6" type="ORF">AFCDBAGC_3695</name>
</gene>
<dbReference type="PANTHER" id="PTHR43774">
    <property type="entry name" value="PEPTIDE METHIONINE SULFOXIDE REDUCTASE"/>
    <property type="match status" value="1"/>
</dbReference>
<dbReference type="SUPFAM" id="SSF55068">
    <property type="entry name" value="Peptide methionine sulfoxide reductase"/>
    <property type="match status" value="1"/>
</dbReference>
<comment type="catalytic activity">
    <reaction evidence="3 4">
        <text>[thioredoxin]-disulfide + L-methionine + H2O = L-methionine (S)-S-oxide + [thioredoxin]-dithiol</text>
        <dbReference type="Rhea" id="RHEA:19993"/>
        <dbReference type="Rhea" id="RHEA-COMP:10698"/>
        <dbReference type="Rhea" id="RHEA-COMP:10700"/>
        <dbReference type="ChEBI" id="CHEBI:15377"/>
        <dbReference type="ChEBI" id="CHEBI:29950"/>
        <dbReference type="ChEBI" id="CHEBI:50058"/>
        <dbReference type="ChEBI" id="CHEBI:57844"/>
        <dbReference type="ChEBI" id="CHEBI:58772"/>
        <dbReference type="EC" id="1.8.4.11"/>
    </reaction>
</comment>
<dbReference type="RefSeq" id="WP_147830323.1">
    <property type="nucleotide sequence ID" value="NZ_BPQG01000055.1"/>
</dbReference>
<keyword evidence="7" id="KW-1185">Reference proteome</keyword>